<reference evidence="1 2" key="1">
    <citation type="submission" date="2023-05" db="EMBL/GenBank/DDBJ databases">
        <title>Lithophilousrod everest ZFBP1038 complete genpme.</title>
        <authorList>
            <person name="Tian M."/>
        </authorList>
    </citation>
    <scope>NUCLEOTIDE SEQUENCE [LARGE SCALE GENOMIC DNA]</scope>
    <source>
        <strain evidence="1 2">ZFBP1038</strain>
    </source>
</reference>
<evidence type="ECO:0000313" key="2">
    <source>
        <dbReference type="Proteomes" id="UP001209083"/>
    </source>
</evidence>
<sequence>MSRSTIDPIVTPKCTATVKETSYDLSPEQAGNAAIISAVAVGRGLPARAVTIALATAEQESKLINVDYGHADSLGLFQQRPSQDWGSEEEVQDPLYATNKFYDALVKVKNYRSLPITVAAQKVQRSAYPEAYAQHEDMARNFASGLTGNTPGGINCRLRGISDPGTDDEAIDESTSPEDAAERLKTSLVQQFVSVQVSSREVSDQHSERAVWEVRVGSRGENSAAVAQRNWAVASWGVASAGRYNVVAVATKQKQWIRSESGKAWQADRELSTADRLGADSDVVIRVG</sequence>
<evidence type="ECO:0000313" key="1">
    <source>
        <dbReference type="EMBL" id="WGW10561.1"/>
    </source>
</evidence>
<dbReference type="RefSeq" id="WP_349637342.1">
    <property type="nucleotide sequence ID" value="NZ_CP090958.1"/>
</dbReference>
<gene>
    <name evidence="1" type="ORF">LWF01_10465</name>
</gene>
<dbReference type="EMBL" id="CP090958">
    <property type="protein sequence ID" value="WGW10561.1"/>
    <property type="molecule type" value="Genomic_DNA"/>
</dbReference>
<protein>
    <submittedName>
        <fullName evidence="1">Uncharacterized protein</fullName>
    </submittedName>
</protein>
<name>A0ABY8QQ78_9MICO</name>
<organism evidence="1 2">
    <name type="scientific">Saxibacter everestensis</name>
    <dbReference type="NCBI Taxonomy" id="2909229"/>
    <lineage>
        <taxon>Bacteria</taxon>
        <taxon>Bacillati</taxon>
        <taxon>Actinomycetota</taxon>
        <taxon>Actinomycetes</taxon>
        <taxon>Micrococcales</taxon>
        <taxon>Brevibacteriaceae</taxon>
        <taxon>Saxibacter</taxon>
    </lineage>
</organism>
<keyword evidence="2" id="KW-1185">Reference proteome</keyword>
<proteinExistence type="predicted"/>
<accession>A0ABY8QQ78</accession>
<dbReference type="Proteomes" id="UP001209083">
    <property type="component" value="Chromosome"/>
</dbReference>